<keyword evidence="4" id="KW-0436">Ligase</keyword>
<evidence type="ECO:0000313" key="5">
    <source>
        <dbReference type="Proteomes" id="UP001383192"/>
    </source>
</evidence>
<evidence type="ECO:0000259" key="3">
    <source>
        <dbReference type="PROSITE" id="PS51229"/>
    </source>
</evidence>
<feature type="region of interest" description="Disordered" evidence="2">
    <location>
        <begin position="40"/>
        <end position="63"/>
    </location>
</feature>
<dbReference type="Pfam" id="PF14555">
    <property type="entry name" value="UBA_4"/>
    <property type="match status" value="1"/>
</dbReference>
<gene>
    <name evidence="4" type="primary">DCN1_2</name>
    <name evidence="4" type="ORF">VNI00_018792</name>
</gene>
<dbReference type="GO" id="GO:0097602">
    <property type="term" value="F:cullin family protein binding"/>
    <property type="evidence" value="ECO:0007669"/>
    <property type="project" value="TreeGrafter"/>
</dbReference>
<dbReference type="GO" id="GO:0000151">
    <property type="term" value="C:ubiquitin ligase complex"/>
    <property type="evidence" value="ECO:0007669"/>
    <property type="project" value="TreeGrafter"/>
</dbReference>
<feature type="domain" description="DCUN1" evidence="3">
    <location>
        <begin position="62"/>
        <end position="280"/>
    </location>
</feature>
<dbReference type="EMBL" id="JAYKXP010000273">
    <property type="protein sequence ID" value="KAK7016806.1"/>
    <property type="molecule type" value="Genomic_DNA"/>
</dbReference>
<dbReference type="Gene3D" id="1.10.238.200">
    <property type="entry name" value="Cullin, PONY binding domain"/>
    <property type="match status" value="1"/>
</dbReference>
<dbReference type="Gene3D" id="1.10.238.10">
    <property type="entry name" value="EF-hand"/>
    <property type="match status" value="1"/>
</dbReference>
<protein>
    <recommendedName>
        <fullName evidence="1">Defective in cullin neddylation protein</fullName>
    </recommendedName>
</protein>
<dbReference type="GO" id="GO:0032182">
    <property type="term" value="F:ubiquitin-like protein binding"/>
    <property type="evidence" value="ECO:0007669"/>
    <property type="project" value="TreeGrafter"/>
</dbReference>
<reference evidence="4 5" key="1">
    <citation type="submission" date="2024-01" db="EMBL/GenBank/DDBJ databases">
        <title>A draft genome for a cacao thread blight-causing isolate of Paramarasmius palmivorus.</title>
        <authorList>
            <person name="Baruah I.K."/>
            <person name="Bukari Y."/>
            <person name="Amoako-Attah I."/>
            <person name="Meinhardt L.W."/>
            <person name="Bailey B.A."/>
            <person name="Cohen S.P."/>
        </authorList>
    </citation>
    <scope>NUCLEOTIDE SEQUENCE [LARGE SCALE GENOMIC DNA]</scope>
    <source>
        <strain evidence="4 5">GH-12</strain>
    </source>
</reference>
<dbReference type="Proteomes" id="UP001383192">
    <property type="component" value="Unassembled WGS sequence"/>
</dbReference>
<comment type="function">
    <text evidence="1">Neddylation of cullins play an essential role in the regulation of SCF-type complexes activity.</text>
</comment>
<dbReference type="InterPro" id="IPR005176">
    <property type="entry name" value="PONY_dom"/>
</dbReference>
<dbReference type="PROSITE" id="PS51229">
    <property type="entry name" value="DCUN1"/>
    <property type="match status" value="1"/>
</dbReference>
<dbReference type="Pfam" id="PF03556">
    <property type="entry name" value="Cullin_binding"/>
    <property type="match status" value="1"/>
</dbReference>
<evidence type="ECO:0000256" key="2">
    <source>
        <dbReference type="SAM" id="MobiDB-lite"/>
    </source>
</evidence>
<dbReference type="InterPro" id="IPR014764">
    <property type="entry name" value="DCN-prot"/>
</dbReference>
<feature type="compositionally biased region" description="Low complexity" evidence="2">
    <location>
        <begin position="40"/>
        <end position="57"/>
    </location>
</feature>
<dbReference type="GO" id="GO:0045116">
    <property type="term" value="P:protein neddylation"/>
    <property type="evidence" value="ECO:0007669"/>
    <property type="project" value="TreeGrafter"/>
</dbReference>
<dbReference type="GO" id="GO:0031624">
    <property type="term" value="F:ubiquitin conjugating enzyme binding"/>
    <property type="evidence" value="ECO:0007669"/>
    <property type="project" value="TreeGrafter"/>
</dbReference>
<dbReference type="AlphaFoldDB" id="A0AAW0AVT9"/>
<evidence type="ECO:0000313" key="4">
    <source>
        <dbReference type="EMBL" id="KAK7016806.1"/>
    </source>
</evidence>
<comment type="caution">
    <text evidence="4">The sequence shown here is derived from an EMBL/GenBank/DDBJ whole genome shotgun (WGS) entry which is preliminary data.</text>
</comment>
<sequence length="284" mass="31373">MDNNIAQFVAVTGATPQTAKKFLTHHKRVDIAIDAYYNNPTPPTSSSSTPHSYTNSNARQGPSTSKINALFDKYASPEDNNKITTDGTIRFCEDLGVDPEDVVLLAVAYELKSPRMAEWDRKGWGEGLKALGVDNLQSLSSLLPTLRSKLSSDAAYFRKVYTHTFTFGLAEGQRSLPIDSALGFWGLLLPVGLQGGALAYTPKDTDGDVDMTSPSSGSGWTDKHTELWFEFLQEKKVRGVSKDTWGMFLDFLLSTDSSFSNYDQEEAWPSTIDDFVGWAKERLS</sequence>
<dbReference type="InterPro" id="IPR042460">
    <property type="entry name" value="DCN1-like_PONY"/>
</dbReference>
<dbReference type="Gene3D" id="1.10.8.10">
    <property type="entry name" value="DNA helicase RuvA subunit, C-terminal domain"/>
    <property type="match status" value="1"/>
</dbReference>
<dbReference type="PANTHER" id="PTHR12281">
    <property type="entry name" value="RP42 RELATED"/>
    <property type="match status" value="1"/>
</dbReference>
<keyword evidence="5" id="KW-1185">Reference proteome</keyword>
<dbReference type="PANTHER" id="PTHR12281:SF31">
    <property type="entry name" value="DCN1-LIKE PROTEIN 3"/>
    <property type="match status" value="1"/>
</dbReference>
<accession>A0AAW0AVT9</accession>
<organism evidence="4 5">
    <name type="scientific">Paramarasmius palmivorus</name>
    <dbReference type="NCBI Taxonomy" id="297713"/>
    <lineage>
        <taxon>Eukaryota</taxon>
        <taxon>Fungi</taxon>
        <taxon>Dikarya</taxon>
        <taxon>Basidiomycota</taxon>
        <taxon>Agaricomycotina</taxon>
        <taxon>Agaricomycetes</taxon>
        <taxon>Agaricomycetidae</taxon>
        <taxon>Agaricales</taxon>
        <taxon>Marasmiineae</taxon>
        <taxon>Marasmiaceae</taxon>
        <taxon>Paramarasmius</taxon>
    </lineage>
</organism>
<evidence type="ECO:0000256" key="1">
    <source>
        <dbReference type="RuleBase" id="RU410713"/>
    </source>
</evidence>
<name>A0AAW0AVT9_9AGAR</name>
<dbReference type="GO" id="GO:0016874">
    <property type="term" value="F:ligase activity"/>
    <property type="evidence" value="ECO:0007669"/>
    <property type="project" value="UniProtKB-KW"/>
</dbReference>
<proteinExistence type="predicted"/>